<keyword evidence="1" id="KW-0472">Membrane</keyword>
<sequence length="66" mass="7409">MTEKFYLGISGLIFAVIGVLHLLRIIFGWSAKVGVIVAPLWVSLIVLIIAAFLSFWAFRLYRTVTP</sequence>
<keyword evidence="3" id="KW-1185">Reference proteome</keyword>
<dbReference type="HOGENOM" id="CLU_202362_0_0_3"/>
<accession>B7JVG6</accession>
<gene>
    <name evidence="2" type="ordered locus">PCC8801_4377</name>
</gene>
<feature type="transmembrane region" description="Helical" evidence="1">
    <location>
        <begin position="35"/>
        <end position="58"/>
    </location>
</feature>
<dbReference type="OrthoDB" id="5657124at2"/>
<proteinExistence type="predicted"/>
<keyword evidence="1" id="KW-1133">Transmembrane helix</keyword>
<dbReference type="RefSeq" id="WP_015785354.1">
    <property type="nucleotide sequence ID" value="NC_011726.1"/>
</dbReference>
<dbReference type="eggNOG" id="ENOG5033B1J">
    <property type="taxonomic scope" value="Bacteria"/>
</dbReference>
<dbReference type="EMBL" id="CP001287">
    <property type="protein sequence ID" value="ACK68299.1"/>
    <property type="molecule type" value="Genomic_DNA"/>
</dbReference>
<dbReference type="AlphaFoldDB" id="B7JVG6"/>
<organism evidence="2 3">
    <name type="scientific">Rippkaea orientalis (strain PCC 8801 / RF-1)</name>
    <name type="common">Cyanothece sp. (strain PCC 8801)</name>
    <dbReference type="NCBI Taxonomy" id="41431"/>
    <lineage>
        <taxon>Bacteria</taxon>
        <taxon>Bacillati</taxon>
        <taxon>Cyanobacteriota</taxon>
        <taxon>Cyanophyceae</taxon>
        <taxon>Oscillatoriophycideae</taxon>
        <taxon>Chroococcales</taxon>
        <taxon>Aphanothecaceae</taxon>
        <taxon>Rippkaea</taxon>
        <taxon>Rippkaea orientalis</taxon>
    </lineage>
</organism>
<protein>
    <submittedName>
        <fullName evidence="2">Uncharacterized protein</fullName>
    </submittedName>
</protein>
<dbReference type="STRING" id="41431.PCC8801_4377"/>
<evidence type="ECO:0000313" key="2">
    <source>
        <dbReference type="EMBL" id="ACK68299.1"/>
    </source>
</evidence>
<feature type="transmembrane region" description="Helical" evidence="1">
    <location>
        <begin position="6"/>
        <end position="23"/>
    </location>
</feature>
<evidence type="ECO:0000313" key="3">
    <source>
        <dbReference type="Proteomes" id="UP000008204"/>
    </source>
</evidence>
<keyword evidence="1" id="KW-0812">Transmembrane</keyword>
<name>B7JVG6_RIPO1</name>
<reference evidence="3" key="1">
    <citation type="journal article" date="2011" name="MBio">
        <title>Novel metabolic attributes of the genus Cyanothece, comprising a group of unicellular nitrogen-fixing Cyanobacteria.</title>
        <authorList>
            <person name="Bandyopadhyay A."/>
            <person name="Elvitigala T."/>
            <person name="Welsh E."/>
            <person name="Stockel J."/>
            <person name="Liberton M."/>
            <person name="Min H."/>
            <person name="Sherman L.A."/>
            <person name="Pakrasi H.B."/>
        </authorList>
    </citation>
    <scope>NUCLEOTIDE SEQUENCE [LARGE SCALE GENOMIC DNA]</scope>
    <source>
        <strain evidence="3">PCC 8801</strain>
    </source>
</reference>
<dbReference type="Proteomes" id="UP000008204">
    <property type="component" value="Chromosome"/>
</dbReference>
<dbReference type="KEGG" id="cyp:PCC8801_4377"/>
<evidence type="ECO:0000256" key="1">
    <source>
        <dbReference type="SAM" id="Phobius"/>
    </source>
</evidence>